<dbReference type="AlphaFoldDB" id="A0AA92H7C4"/>
<name>A0AA92H7C4_RHIRH</name>
<dbReference type="RefSeq" id="WP_116494571.1">
    <property type="nucleotide sequence ID" value="NZ_QDFR01000013.1"/>
</dbReference>
<comment type="caution">
    <text evidence="1">The sequence shown here is derived from an EMBL/GenBank/DDBJ whole genome shotgun (WGS) entry which is preliminary data.</text>
</comment>
<protein>
    <submittedName>
        <fullName evidence="1">Uncharacterized protein</fullName>
    </submittedName>
</protein>
<dbReference type="Proteomes" id="UP000244335">
    <property type="component" value="Unassembled WGS sequence"/>
</dbReference>
<dbReference type="EMBL" id="QDFR01000013">
    <property type="protein sequence ID" value="PVE50171.1"/>
    <property type="molecule type" value="Genomic_DNA"/>
</dbReference>
<reference evidence="1 2" key="1">
    <citation type="submission" date="2018-04" db="EMBL/GenBank/DDBJ databases">
        <authorList>
            <person name="Hagen T."/>
        </authorList>
    </citation>
    <scope>NUCLEOTIDE SEQUENCE [LARGE SCALE GENOMIC DNA]</scope>
    <source>
        <strain evidence="1 2">TPD7009</strain>
    </source>
</reference>
<sequence length="94" mass="10142">MIEELTTFMEQIPNHGLTALSGLGFALDQFARKQGLPTFAEWAASLFLQGKSIAGYVEAVDDLDAAEQQEPGVCATTFGYELSISVISTRDRGV</sequence>
<evidence type="ECO:0000313" key="1">
    <source>
        <dbReference type="EMBL" id="PVE50171.1"/>
    </source>
</evidence>
<organism evidence="1 2">
    <name type="scientific">Rhizobium rhizogenes</name>
    <name type="common">Agrobacterium rhizogenes</name>
    <dbReference type="NCBI Taxonomy" id="359"/>
    <lineage>
        <taxon>Bacteria</taxon>
        <taxon>Pseudomonadati</taxon>
        <taxon>Pseudomonadota</taxon>
        <taxon>Alphaproteobacteria</taxon>
        <taxon>Hyphomicrobiales</taxon>
        <taxon>Rhizobiaceae</taxon>
        <taxon>Rhizobium/Agrobacterium group</taxon>
        <taxon>Rhizobium</taxon>
    </lineage>
</organism>
<accession>A0AA92H7C4</accession>
<proteinExistence type="predicted"/>
<gene>
    <name evidence="1" type="ORF">DC430_22585</name>
</gene>
<evidence type="ECO:0000313" key="2">
    <source>
        <dbReference type="Proteomes" id="UP000244335"/>
    </source>
</evidence>